<evidence type="ECO:0000313" key="6">
    <source>
        <dbReference type="EMBL" id="KKE84881.1"/>
    </source>
</evidence>
<comment type="caution">
    <text evidence="6">The sequence shown here is derived from an EMBL/GenBank/DDBJ whole genome shotgun (WGS) entry which is preliminary data.</text>
</comment>
<organism evidence="6 7">
    <name type="scientific">Pseudoalteromonas luteoviolacea S4054</name>
    <dbReference type="NCBI Taxonomy" id="1129367"/>
    <lineage>
        <taxon>Bacteria</taxon>
        <taxon>Pseudomonadati</taxon>
        <taxon>Pseudomonadota</taxon>
        <taxon>Gammaproteobacteria</taxon>
        <taxon>Alteromonadales</taxon>
        <taxon>Pseudoalteromonadaceae</taxon>
        <taxon>Pseudoalteromonas</taxon>
    </lineage>
</organism>
<dbReference type="RefSeq" id="WP_046354884.1">
    <property type="nucleotide sequence ID" value="NZ_AUXW01000090.1"/>
</dbReference>
<dbReference type="GO" id="GO:0017004">
    <property type="term" value="P:cytochrome complex assembly"/>
    <property type="evidence" value="ECO:0007669"/>
    <property type="project" value="UniProtKB-KW"/>
</dbReference>
<gene>
    <name evidence="6" type="ORF">N479_07225</name>
</gene>
<dbReference type="Pfam" id="PF08534">
    <property type="entry name" value="Redoxin"/>
    <property type="match status" value="1"/>
</dbReference>
<dbReference type="Proteomes" id="UP000033434">
    <property type="component" value="Unassembled WGS sequence"/>
</dbReference>
<dbReference type="InterPro" id="IPR017937">
    <property type="entry name" value="Thioredoxin_CS"/>
</dbReference>
<keyword evidence="2" id="KW-0201">Cytochrome c-type biogenesis</keyword>
<dbReference type="SUPFAM" id="SSF52833">
    <property type="entry name" value="Thioredoxin-like"/>
    <property type="match status" value="1"/>
</dbReference>
<dbReference type="Gene3D" id="3.40.30.10">
    <property type="entry name" value="Glutaredoxin"/>
    <property type="match status" value="1"/>
</dbReference>
<evidence type="ECO:0000259" key="5">
    <source>
        <dbReference type="PROSITE" id="PS51352"/>
    </source>
</evidence>
<dbReference type="PROSITE" id="PS00194">
    <property type="entry name" value="THIOREDOXIN_1"/>
    <property type="match status" value="1"/>
</dbReference>
<dbReference type="PATRIC" id="fig|1129367.4.peg.1085"/>
<feature type="domain" description="Thioredoxin" evidence="5">
    <location>
        <begin position="15"/>
        <end position="167"/>
    </location>
</feature>
<dbReference type="PROSITE" id="PS51352">
    <property type="entry name" value="THIOREDOXIN_2"/>
    <property type="match status" value="1"/>
</dbReference>
<dbReference type="InterPro" id="IPR036249">
    <property type="entry name" value="Thioredoxin-like_sf"/>
</dbReference>
<comment type="subcellular location">
    <subcellularLocation>
        <location evidence="1">Cell envelope</location>
    </subcellularLocation>
</comment>
<evidence type="ECO:0000256" key="2">
    <source>
        <dbReference type="ARBA" id="ARBA00022748"/>
    </source>
</evidence>
<dbReference type="AlphaFoldDB" id="A0A0F6AGG8"/>
<evidence type="ECO:0000256" key="3">
    <source>
        <dbReference type="ARBA" id="ARBA00023284"/>
    </source>
</evidence>
<dbReference type="EMBL" id="AUXW01000090">
    <property type="protein sequence ID" value="KKE84881.1"/>
    <property type="molecule type" value="Genomic_DNA"/>
</dbReference>
<protein>
    <recommendedName>
        <fullName evidence="5">Thioredoxin domain-containing protein</fullName>
    </recommendedName>
</protein>
<dbReference type="PANTHER" id="PTHR42852:SF17">
    <property type="entry name" value="THIOREDOXIN-LIKE PROTEIN HI_1115"/>
    <property type="match status" value="1"/>
</dbReference>
<keyword evidence="3" id="KW-0676">Redox-active center</keyword>
<dbReference type="CDD" id="cd02966">
    <property type="entry name" value="TlpA_like_family"/>
    <property type="match status" value="1"/>
</dbReference>
<feature type="chain" id="PRO_5002499872" description="Thioredoxin domain-containing protein" evidence="4">
    <location>
        <begin position="20"/>
        <end position="176"/>
    </location>
</feature>
<sequence>MLRYSLILFILCFTAKANANIEHISADQVLGLNQHETPIYRSNTTPTIVTFWASWCPYCKQLLPLLEGLQRKLGHDKISVIVVNTREEGNLSQTKRTYKSLLKQFEKRGLQVTFVFDKKHTLYRKLKKPGLPFTLVIDQQGQVTYTQAGYSERTAQPMLKAIEKVLTSNTSLEDKG</sequence>
<keyword evidence="4" id="KW-0732">Signal</keyword>
<name>A0A0F6AGG8_9GAMM</name>
<feature type="signal peptide" evidence="4">
    <location>
        <begin position="1"/>
        <end position="19"/>
    </location>
</feature>
<dbReference type="InterPro" id="IPR013740">
    <property type="entry name" value="Redoxin"/>
</dbReference>
<dbReference type="GO" id="GO:0015036">
    <property type="term" value="F:disulfide oxidoreductase activity"/>
    <property type="evidence" value="ECO:0007669"/>
    <property type="project" value="UniProtKB-ARBA"/>
</dbReference>
<dbReference type="InterPro" id="IPR013766">
    <property type="entry name" value="Thioredoxin_domain"/>
</dbReference>
<evidence type="ECO:0000256" key="1">
    <source>
        <dbReference type="ARBA" id="ARBA00004196"/>
    </source>
</evidence>
<proteinExistence type="predicted"/>
<dbReference type="InterPro" id="IPR050553">
    <property type="entry name" value="Thioredoxin_ResA/DsbE_sf"/>
</dbReference>
<evidence type="ECO:0000256" key="4">
    <source>
        <dbReference type="SAM" id="SignalP"/>
    </source>
</evidence>
<accession>A0A0F6AGG8</accession>
<reference evidence="6 7" key="1">
    <citation type="journal article" date="2015" name="BMC Genomics">
        <title>Genome mining reveals unlocked bioactive potential of marine Gram-negative bacteria.</title>
        <authorList>
            <person name="Machado H."/>
            <person name="Sonnenschein E.C."/>
            <person name="Melchiorsen J."/>
            <person name="Gram L."/>
        </authorList>
    </citation>
    <scope>NUCLEOTIDE SEQUENCE [LARGE SCALE GENOMIC DNA]</scope>
    <source>
        <strain evidence="6 7">S4054</strain>
    </source>
</reference>
<dbReference type="GO" id="GO:0030313">
    <property type="term" value="C:cell envelope"/>
    <property type="evidence" value="ECO:0007669"/>
    <property type="project" value="UniProtKB-SubCell"/>
</dbReference>
<evidence type="ECO:0000313" key="7">
    <source>
        <dbReference type="Proteomes" id="UP000033434"/>
    </source>
</evidence>
<dbReference type="PANTHER" id="PTHR42852">
    <property type="entry name" value="THIOL:DISULFIDE INTERCHANGE PROTEIN DSBE"/>
    <property type="match status" value="1"/>
</dbReference>